<sequence length="244" mass="27720">MNPRDRRRRRADKAIDERTKPRRRRTSTSPIQSRLHRRRYYDIRYGTRRISKSQSQERNGIENRGKKQERTKGEARTGWVQRNEYEGLEVVGRSGVGVWPRIERRTKGGGMSNIEDRGKRTNNERTNEQIKDSHKSPITIPAVLPHHTTSDTPTYAFPPTTTPTTPGTPLKLPPTLPTVSPPNLSSKLFPSPSLSHSPPTLSVDNNATLSLFLGDIENPRRDAVAERLALAMELARFRPETLGM</sequence>
<name>A0A8H6HYZ9_9AGAR</name>
<gene>
    <name evidence="2" type="ORF">DFP72DRAFT_847269</name>
</gene>
<feature type="compositionally biased region" description="Basic and acidic residues" evidence="1">
    <location>
        <begin position="59"/>
        <end position="75"/>
    </location>
</feature>
<feature type="region of interest" description="Disordered" evidence="1">
    <location>
        <begin position="1"/>
        <end position="75"/>
    </location>
</feature>
<comment type="caution">
    <text evidence="2">The sequence shown here is derived from an EMBL/GenBank/DDBJ whole genome shotgun (WGS) entry which is preliminary data.</text>
</comment>
<keyword evidence="3" id="KW-1185">Reference proteome</keyword>
<feature type="compositionally biased region" description="Basic residues" evidence="1">
    <location>
        <begin position="1"/>
        <end position="11"/>
    </location>
</feature>
<dbReference type="EMBL" id="JACGCI010000029">
    <property type="protein sequence ID" value="KAF6755531.1"/>
    <property type="molecule type" value="Genomic_DNA"/>
</dbReference>
<dbReference type="Proteomes" id="UP000521943">
    <property type="component" value="Unassembled WGS sequence"/>
</dbReference>
<evidence type="ECO:0000256" key="1">
    <source>
        <dbReference type="SAM" id="MobiDB-lite"/>
    </source>
</evidence>
<dbReference type="AlphaFoldDB" id="A0A8H6HYZ9"/>
<evidence type="ECO:0000313" key="2">
    <source>
        <dbReference type="EMBL" id="KAF6755531.1"/>
    </source>
</evidence>
<feature type="compositionally biased region" description="Basic and acidic residues" evidence="1">
    <location>
        <begin position="114"/>
        <end position="132"/>
    </location>
</feature>
<feature type="region of interest" description="Disordered" evidence="1">
    <location>
        <begin position="107"/>
        <end position="132"/>
    </location>
</feature>
<accession>A0A8H6HYZ9</accession>
<protein>
    <submittedName>
        <fullName evidence="2">Uncharacterized protein</fullName>
    </submittedName>
</protein>
<reference evidence="2 3" key="1">
    <citation type="submission" date="2020-07" db="EMBL/GenBank/DDBJ databases">
        <title>Comparative genomics of pyrophilous fungi reveals a link between fire events and developmental genes.</title>
        <authorList>
            <consortium name="DOE Joint Genome Institute"/>
            <person name="Steindorff A.S."/>
            <person name="Carver A."/>
            <person name="Calhoun S."/>
            <person name="Stillman K."/>
            <person name="Liu H."/>
            <person name="Lipzen A."/>
            <person name="Pangilinan J."/>
            <person name="Labutti K."/>
            <person name="Bruns T.D."/>
            <person name="Grigoriev I.V."/>
        </authorList>
    </citation>
    <scope>NUCLEOTIDE SEQUENCE [LARGE SCALE GENOMIC DNA]</scope>
    <source>
        <strain evidence="2 3">CBS 144469</strain>
    </source>
</reference>
<evidence type="ECO:0000313" key="3">
    <source>
        <dbReference type="Proteomes" id="UP000521943"/>
    </source>
</evidence>
<proteinExistence type="predicted"/>
<organism evidence="2 3">
    <name type="scientific">Ephemerocybe angulata</name>
    <dbReference type="NCBI Taxonomy" id="980116"/>
    <lineage>
        <taxon>Eukaryota</taxon>
        <taxon>Fungi</taxon>
        <taxon>Dikarya</taxon>
        <taxon>Basidiomycota</taxon>
        <taxon>Agaricomycotina</taxon>
        <taxon>Agaricomycetes</taxon>
        <taxon>Agaricomycetidae</taxon>
        <taxon>Agaricales</taxon>
        <taxon>Agaricineae</taxon>
        <taxon>Psathyrellaceae</taxon>
        <taxon>Ephemerocybe</taxon>
    </lineage>
</organism>